<feature type="region of interest" description="Disordered" evidence="1">
    <location>
        <begin position="58"/>
        <end position="84"/>
    </location>
</feature>
<sequence>MCDDDVRLGPHVIVMCFLLYCCCCCRQREETSVKEGASLERQFLQLGEDPLMWDTQFRDVTSEESHDSSHFPASPPPSPVDVEKKKSVKFSMLSPLNSNLHLHNEPGVPVRGIIKDPSRNIGRRSNQV</sequence>
<proteinExistence type="predicted"/>
<keyword evidence="2" id="KW-0732">Signal</keyword>
<evidence type="ECO:0000256" key="1">
    <source>
        <dbReference type="SAM" id="MobiDB-lite"/>
    </source>
</evidence>
<dbReference type="VEuPathDB" id="TriTrypDB:TM35_000341820"/>
<accession>A0A1X0NN53</accession>
<dbReference type="GeneID" id="39988860"/>
<name>A0A1X0NN53_9TRYP</name>
<feature type="signal peptide" evidence="2">
    <location>
        <begin position="1"/>
        <end position="24"/>
    </location>
</feature>
<reference evidence="3 4" key="1">
    <citation type="submission" date="2017-03" db="EMBL/GenBank/DDBJ databases">
        <title>An alternative strategy for trypanosome survival in the mammalian bloodstream revealed through genome and transcriptome analysis of the ubiquitous bovine parasite Trypanosoma (Megatrypanum) theileri.</title>
        <authorList>
            <person name="Kelly S."/>
            <person name="Ivens A."/>
            <person name="Mott A."/>
            <person name="O'Neill E."/>
            <person name="Emms D."/>
            <person name="Macleod O."/>
            <person name="Voorheis P."/>
            <person name="Matthews J."/>
            <person name="Matthews K."/>
            <person name="Carrington M."/>
        </authorList>
    </citation>
    <scope>NUCLEOTIDE SEQUENCE [LARGE SCALE GENOMIC DNA]</scope>
    <source>
        <strain evidence="3">Edinburgh</strain>
    </source>
</reference>
<protein>
    <submittedName>
        <fullName evidence="3">Uncharacterized protein</fullName>
    </submittedName>
</protein>
<dbReference type="AlphaFoldDB" id="A0A1X0NN53"/>
<feature type="region of interest" description="Disordered" evidence="1">
    <location>
        <begin position="107"/>
        <end position="128"/>
    </location>
</feature>
<evidence type="ECO:0000313" key="4">
    <source>
        <dbReference type="Proteomes" id="UP000192257"/>
    </source>
</evidence>
<keyword evidence="4" id="KW-1185">Reference proteome</keyword>
<comment type="caution">
    <text evidence="3">The sequence shown here is derived from an EMBL/GenBank/DDBJ whole genome shotgun (WGS) entry which is preliminary data.</text>
</comment>
<evidence type="ECO:0000256" key="2">
    <source>
        <dbReference type="SAM" id="SignalP"/>
    </source>
</evidence>
<organism evidence="3 4">
    <name type="scientific">Trypanosoma theileri</name>
    <dbReference type="NCBI Taxonomy" id="67003"/>
    <lineage>
        <taxon>Eukaryota</taxon>
        <taxon>Discoba</taxon>
        <taxon>Euglenozoa</taxon>
        <taxon>Kinetoplastea</taxon>
        <taxon>Metakinetoplastina</taxon>
        <taxon>Trypanosomatida</taxon>
        <taxon>Trypanosomatidae</taxon>
        <taxon>Trypanosoma</taxon>
    </lineage>
</organism>
<gene>
    <name evidence="3" type="ORF">TM35_000341820</name>
</gene>
<feature type="chain" id="PRO_5013366709" evidence="2">
    <location>
        <begin position="25"/>
        <end position="128"/>
    </location>
</feature>
<evidence type="ECO:0000313" key="3">
    <source>
        <dbReference type="EMBL" id="ORC85570.1"/>
    </source>
</evidence>
<dbReference type="RefSeq" id="XP_028879636.1">
    <property type="nucleotide sequence ID" value="XM_029029080.1"/>
</dbReference>
<dbReference type="Proteomes" id="UP000192257">
    <property type="component" value="Unassembled WGS sequence"/>
</dbReference>
<dbReference type="EMBL" id="NBCO01000034">
    <property type="protein sequence ID" value="ORC85570.1"/>
    <property type="molecule type" value="Genomic_DNA"/>
</dbReference>
<feature type="compositionally biased region" description="Basic and acidic residues" evidence="1">
    <location>
        <begin position="58"/>
        <end position="69"/>
    </location>
</feature>